<evidence type="ECO:0000259" key="1">
    <source>
        <dbReference type="SMART" id="SM01321"/>
    </source>
</evidence>
<evidence type="ECO:0000313" key="3">
    <source>
        <dbReference type="Proteomes" id="UP000243807"/>
    </source>
</evidence>
<dbReference type="GO" id="GO:0004803">
    <property type="term" value="F:transposase activity"/>
    <property type="evidence" value="ECO:0007669"/>
    <property type="project" value="InterPro"/>
</dbReference>
<dbReference type="InterPro" id="IPR036515">
    <property type="entry name" value="Transposase_17_sf"/>
</dbReference>
<dbReference type="AlphaFoldDB" id="A0A1P8UJI1"/>
<dbReference type="PANTHER" id="PTHR36966:SF1">
    <property type="entry name" value="REP-ASSOCIATED TYROSINE TRANSPOSASE"/>
    <property type="match status" value="1"/>
</dbReference>
<dbReference type="SUPFAM" id="SSF143422">
    <property type="entry name" value="Transposase IS200-like"/>
    <property type="match status" value="1"/>
</dbReference>
<dbReference type="OrthoDB" id="9794403at2"/>
<name>A0A1P8UJI1_9GAMM</name>
<reference evidence="2 3" key="1">
    <citation type="submission" date="2017-01" db="EMBL/GenBank/DDBJ databases">
        <title>Draft sequence of Acidihalobacter ferrooxidans strain DSM 14175 (strain V8).</title>
        <authorList>
            <person name="Khaleque H.N."/>
            <person name="Ramsay J.P."/>
            <person name="Murphy R.J.T."/>
            <person name="Kaksonen A.H."/>
            <person name="Boxall N.J."/>
            <person name="Watkin E.L.J."/>
        </authorList>
    </citation>
    <scope>NUCLEOTIDE SEQUENCE [LARGE SCALE GENOMIC DNA]</scope>
    <source>
        <strain evidence="2 3">V8</strain>
    </source>
</reference>
<gene>
    <name evidence="2" type="ORF">BW247_13385</name>
</gene>
<dbReference type="NCBIfam" id="NF047646">
    <property type="entry name" value="REP_Tyr_transpos"/>
    <property type="match status" value="1"/>
</dbReference>
<dbReference type="Gene3D" id="3.30.70.1290">
    <property type="entry name" value="Transposase IS200-like"/>
    <property type="match status" value="1"/>
</dbReference>
<dbReference type="Pfam" id="PF01797">
    <property type="entry name" value="Y1_Tnp"/>
    <property type="match status" value="1"/>
</dbReference>
<dbReference type="EMBL" id="CP019434">
    <property type="protein sequence ID" value="APZ43962.1"/>
    <property type="molecule type" value="Genomic_DNA"/>
</dbReference>
<protein>
    <submittedName>
        <fullName evidence="2">Transposase</fullName>
    </submittedName>
</protein>
<proteinExistence type="predicted"/>
<dbReference type="PANTHER" id="PTHR36966">
    <property type="entry name" value="REP-ASSOCIATED TYROSINE TRANSPOSASE"/>
    <property type="match status" value="1"/>
</dbReference>
<sequence>MSRYRRPEIPGGVFFFTVVTCNRRPVFTTDESVNALRAAFRRVRHARPFAIDAMVVLPDHLHCIWRLPEGDSDFSGRWREIKKATSRTLAPQSNTRKERSIWQRRFWDHAIRDETDWQHHLDYIHYNPVKHGHAERPDAWPWSSFRRWQERGAYPHDWGRSEPAEIADMNCE</sequence>
<dbReference type="SMART" id="SM01321">
    <property type="entry name" value="Y1_Tnp"/>
    <property type="match status" value="1"/>
</dbReference>
<feature type="domain" description="Transposase IS200-like" evidence="1">
    <location>
        <begin position="9"/>
        <end position="127"/>
    </location>
</feature>
<keyword evidence="3" id="KW-1185">Reference proteome</keyword>
<dbReference type="GO" id="GO:0006313">
    <property type="term" value="P:DNA transposition"/>
    <property type="evidence" value="ECO:0007669"/>
    <property type="project" value="InterPro"/>
</dbReference>
<evidence type="ECO:0000313" key="2">
    <source>
        <dbReference type="EMBL" id="APZ43962.1"/>
    </source>
</evidence>
<dbReference type="KEGG" id="afy:BW247_13385"/>
<accession>A0A1P8UJI1</accession>
<organism evidence="2 3">
    <name type="scientific">Acidihalobacter ferrooxydans</name>
    <dbReference type="NCBI Taxonomy" id="1765967"/>
    <lineage>
        <taxon>Bacteria</taxon>
        <taxon>Pseudomonadati</taxon>
        <taxon>Pseudomonadota</taxon>
        <taxon>Gammaproteobacteria</taxon>
        <taxon>Chromatiales</taxon>
        <taxon>Ectothiorhodospiraceae</taxon>
        <taxon>Acidihalobacter</taxon>
    </lineage>
</organism>
<dbReference type="Proteomes" id="UP000243807">
    <property type="component" value="Chromosome"/>
</dbReference>
<dbReference type="GO" id="GO:0043565">
    <property type="term" value="F:sequence-specific DNA binding"/>
    <property type="evidence" value="ECO:0007669"/>
    <property type="project" value="TreeGrafter"/>
</dbReference>
<dbReference type="STRING" id="1765967.BW247_13385"/>
<dbReference type="InterPro" id="IPR052715">
    <property type="entry name" value="RAYT_transposase"/>
</dbReference>
<dbReference type="InterPro" id="IPR002686">
    <property type="entry name" value="Transposase_17"/>
</dbReference>
<dbReference type="RefSeq" id="WP_076837585.1">
    <property type="nucleotide sequence ID" value="NZ_CP019434.1"/>
</dbReference>